<dbReference type="EMBL" id="JAMDKS010000001">
    <property type="protein sequence ID" value="MEE6111709.1"/>
    <property type="molecule type" value="Genomic_DNA"/>
</dbReference>
<organism evidence="1 2">
    <name type="scientific">Avibacterium paragallinarum</name>
    <name type="common">Haemophilus gallinarum</name>
    <dbReference type="NCBI Taxonomy" id="728"/>
    <lineage>
        <taxon>Bacteria</taxon>
        <taxon>Pseudomonadati</taxon>
        <taxon>Pseudomonadota</taxon>
        <taxon>Gammaproteobacteria</taxon>
        <taxon>Pasteurellales</taxon>
        <taxon>Pasteurellaceae</taxon>
        <taxon>Avibacterium</taxon>
    </lineage>
</organism>
<reference evidence="1 2" key="1">
    <citation type="journal article" date="2022" name="Front. Microbiol.">
        <title>Commensal bacteria contribute to the growth of multidrug-resistant Avibacterium paragallinarum in chickens.</title>
        <authorList>
            <person name="Zhu J."/>
            <person name="Chen Y."/>
            <person name="Wu Y."/>
            <person name="Wang Y."/>
            <person name="Zhu K."/>
        </authorList>
    </citation>
    <scope>NUCLEOTIDE SEQUENCE [LARGE SCALE GENOMIC DNA]</scope>
    <source>
        <strain evidence="1 2">AV12</strain>
    </source>
</reference>
<name>A0ABU7QLQ6_AVIPA</name>
<comment type="caution">
    <text evidence="1">The sequence shown here is derived from an EMBL/GenBank/DDBJ whole genome shotgun (WGS) entry which is preliminary data.</text>
</comment>
<evidence type="ECO:0000313" key="1">
    <source>
        <dbReference type="EMBL" id="MEE6111709.1"/>
    </source>
</evidence>
<gene>
    <name evidence="1" type="ORF">M5S25_00560</name>
</gene>
<keyword evidence="2" id="KW-1185">Reference proteome</keyword>
<proteinExistence type="predicted"/>
<protein>
    <submittedName>
        <fullName evidence="1">DUF4198 domain-containing protein</fullName>
    </submittedName>
</protein>
<evidence type="ECO:0000313" key="2">
    <source>
        <dbReference type="Proteomes" id="UP001352533"/>
    </source>
</evidence>
<dbReference type="Proteomes" id="UP001352533">
    <property type="component" value="Unassembled WGS sequence"/>
</dbReference>
<dbReference type="InterPro" id="IPR019613">
    <property type="entry name" value="DUF4198"/>
</dbReference>
<accession>A0ABU7QLQ6</accession>
<dbReference type="Pfam" id="PF10670">
    <property type="entry name" value="DUF4198"/>
    <property type="match status" value="1"/>
</dbReference>
<sequence length="317" mass="35784">MIRKQKSYRRLLSTVEIKRQYGGILHRTLKIEVEKCGQKIPRFFYLQNRRHQMKKLTHLALVCGLAFPLAGQAHDLWAYAQQAEAGKDLLAVLGYGDRFPEGEKIAEGRLNILNPLVLHSADGKSTTLTQKGENFHYVTTSPLAKAEYKISGSYKPTFWSKNDNGWKRENLTQMKDANYCEESSMFASTYVNTGVDVSDFAIAPVGLPLEIVPLVDPTTLSPMEVFPVQVLYQGQPAKGVSVIGTTNEFTKLDEKAVYDHREPQAFSGKTDAQGKVNFIPALAGTWKIKAIYEMDYPDQKVCQKRKLYSTYTFKVNK</sequence>